<reference evidence="1 2" key="1">
    <citation type="submission" date="2017-11" db="EMBL/GenBank/DDBJ databases">
        <title>The genome of Rhizophagus clarus HR1 reveals common genetic basis of auxotrophy among arbuscular mycorrhizal fungi.</title>
        <authorList>
            <person name="Kobayashi Y."/>
        </authorList>
    </citation>
    <scope>NUCLEOTIDE SEQUENCE [LARGE SCALE GENOMIC DNA]</scope>
    <source>
        <strain evidence="1 2">HR1</strain>
    </source>
</reference>
<dbReference type="EMBL" id="BEXD01001540">
    <property type="protein sequence ID" value="GBB94578.1"/>
    <property type="molecule type" value="Genomic_DNA"/>
</dbReference>
<evidence type="ECO:0000313" key="2">
    <source>
        <dbReference type="Proteomes" id="UP000247702"/>
    </source>
</evidence>
<keyword evidence="2" id="KW-1185">Reference proteome</keyword>
<organism evidence="1 2">
    <name type="scientific">Rhizophagus clarus</name>
    <dbReference type="NCBI Taxonomy" id="94130"/>
    <lineage>
        <taxon>Eukaryota</taxon>
        <taxon>Fungi</taxon>
        <taxon>Fungi incertae sedis</taxon>
        <taxon>Mucoromycota</taxon>
        <taxon>Glomeromycotina</taxon>
        <taxon>Glomeromycetes</taxon>
        <taxon>Glomerales</taxon>
        <taxon>Glomeraceae</taxon>
        <taxon>Rhizophagus</taxon>
    </lineage>
</organism>
<dbReference type="Proteomes" id="UP000247702">
    <property type="component" value="Unassembled WGS sequence"/>
</dbReference>
<gene>
    <name evidence="1" type="ORF">RclHR1_23840002</name>
</gene>
<evidence type="ECO:0000313" key="1">
    <source>
        <dbReference type="EMBL" id="GBB94578.1"/>
    </source>
</evidence>
<sequence>MICELVLCFQRLTSVMLADIEKYVIQGRMDSIFIYPLLRHDYPNQPINKKDLYNAVYKFRQKNNPENTDASQMLQQSLEWKNLDPLWIVKPQLKPISRRLTSLFWMSLLSNA</sequence>
<dbReference type="AlphaFoldDB" id="A0A2Z6RRA5"/>
<name>A0A2Z6RRA5_9GLOM</name>
<proteinExistence type="predicted"/>
<comment type="caution">
    <text evidence="1">The sequence shown here is derived from an EMBL/GenBank/DDBJ whole genome shotgun (WGS) entry which is preliminary data.</text>
</comment>
<accession>A0A2Z6RRA5</accession>
<protein>
    <submittedName>
        <fullName evidence="1">Uncharacterized protein</fullName>
    </submittedName>
</protein>